<evidence type="ECO:0000259" key="6">
    <source>
        <dbReference type="Pfam" id="PF00884"/>
    </source>
</evidence>
<keyword evidence="3" id="KW-0378">Hydrolase</keyword>
<dbReference type="InterPro" id="IPR000917">
    <property type="entry name" value="Sulfatase_N"/>
</dbReference>
<dbReference type="InterPro" id="IPR024607">
    <property type="entry name" value="Sulfatase_CS"/>
</dbReference>
<dbReference type="CDD" id="cd16151">
    <property type="entry name" value="sulfatase_like"/>
    <property type="match status" value="1"/>
</dbReference>
<dbReference type="PROSITE" id="PS00523">
    <property type="entry name" value="SULFATASE_1"/>
    <property type="match status" value="1"/>
</dbReference>
<evidence type="ECO:0000256" key="4">
    <source>
        <dbReference type="ARBA" id="ARBA00022837"/>
    </source>
</evidence>
<sequence>MSARMHRLTALAAMAVALAPFSALAQPAAPAPAPAAPAPVAAPAPRTSGPPNIVLILADDVGVEGFGAYGGEYPTPNIDRLAAQGVRFANAHAMPLCSPTRLRLMTGQDNHRNYEAFGYLAPGQTTFANVLKSAGYATGIVGKWQLMGNGYDGRVGITPQAAGFDEHHLWQLKALDAKGSRYWGPTRVVNGRNRIAEEGFGPDADSRFALDFISRNKDRPFFLYYPMVLVHSPFVPVPGHMDTQGAKPRFANMVAYMDNLVGQVMDRLKAEGLDQNTIVIFTADNGTNRQITSTRNGVAVQGGKGTPTLSGTHVPLMVWAPGRVPVGQLREGLFDLADVLPTLAQIGGARAPAGLDGVNQWPVITGQQAKARDWIFQHYAPEWQFAPMRFVFDAGYKLYGDGRFVALDPATDRETDIPADQRKGEAARHYAALQKAMASVQDGPLAANRFPWCAGQASRDPALPATQAGCAITPGGEE</sequence>
<evidence type="ECO:0000313" key="8">
    <source>
        <dbReference type="Proteomes" id="UP000753724"/>
    </source>
</evidence>
<dbReference type="RefSeq" id="WP_161716366.1">
    <property type="nucleotide sequence ID" value="NZ_JAAAPO010000001.1"/>
</dbReference>
<feature type="chain" id="PRO_5046049574" evidence="5">
    <location>
        <begin position="26"/>
        <end position="478"/>
    </location>
</feature>
<dbReference type="PANTHER" id="PTHR42693:SF53">
    <property type="entry name" value="ENDO-4-O-SULFATASE"/>
    <property type="match status" value="1"/>
</dbReference>
<dbReference type="SUPFAM" id="SSF53649">
    <property type="entry name" value="Alkaline phosphatase-like"/>
    <property type="match status" value="1"/>
</dbReference>
<dbReference type="EMBL" id="JAAAPO010000001">
    <property type="protein sequence ID" value="NBC35065.1"/>
    <property type="molecule type" value="Genomic_DNA"/>
</dbReference>
<accession>A0ABW9X954</accession>
<comment type="caution">
    <text evidence="7">The sequence shown here is derived from an EMBL/GenBank/DDBJ whole genome shotgun (WGS) entry which is preliminary data.</text>
</comment>
<name>A0ABW9X954_9SPHN</name>
<dbReference type="PANTHER" id="PTHR42693">
    <property type="entry name" value="ARYLSULFATASE FAMILY MEMBER"/>
    <property type="match status" value="1"/>
</dbReference>
<dbReference type="Gene3D" id="3.40.720.10">
    <property type="entry name" value="Alkaline Phosphatase, subunit A"/>
    <property type="match status" value="1"/>
</dbReference>
<dbReference type="InterPro" id="IPR017850">
    <property type="entry name" value="Alkaline_phosphatase_core_sf"/>
</dbReference>
<proteinExistence type="inferred from homology"/>
<comment type="similarity">
    <text evidence="1">Belongs to the sulfatase family.</text>
</comment>
<dbReference type="Proteomes" id="UP000753724">
    <property type="component" value="Unassembled WGS sequence"/>
</dbReference>
<gene>
    <name evidence="7" type="ORF">GTZ99_00665</name>
</gene>
<dbReference type="InterPro" id="IPR050738">
    <property type="entry name" value="Sulfatase"/>
</dbReference>
<evidence type="ECO:0000256" key="3">
    <source>
        <dbReference type="ARBA" id="ARBA00022801"/>
    </source>
</evidence>
<dbReference type="Pfam" id="PF00884">
    <property type="entry name" value="Sulfatase"/>
    <property type="match status" value="1"/>
</dbReference>
<keyword evidence="5" id="KW-0732">Signal</keyword>
<protein>
    <submittedName>
        <fullName evidence="7">Sulfatase-like hydrolase/transferase</fullName>
    </submittedName>
</protein>
<keyword evidence="4" id="KW-0106">Calcium</keyword>
<reference evidence="8" key="1">
    <citation type="submission" date="2020-01" db="EMBL/GenBank/DDBJ databases">
        <title>Sphingomonas sp. strain CSW-10.</title>
        <authorList>
            <person name="Chen W.-M."/>
        </authorList>
    </citation>
    <scope>NUCLEOTIDE SEQUENCE [LARGE SCALE GENOMIC DNA]</scope>
    <source>
        <strain evidence="8">FSY-8</strain>
    </source>
</reference>
<evidence type="ECO:0000256" key="2">
    <source>
        <dbReference type="ARBA" id="ARBA00022723"/>
    </source>
</evidence>
<keyword evidence="2" id="KW-0479">Metal-binding</keyword>
<keyword evidence="8" id="KW-1185">Reference proteome</keyword>
<evidence type="ECO:0000256" key="5">
    <source>
        <dbReference type="SAM" id="SignalP"/>
    </source>
</evidence>
<feature type="signal peptide" evidence="5">
    <location>
        <begin position="1"/>
        <end position="25"/>
    </location>
</feature>
<evidence type="ECO:0000313" key="7">
    <source>
        <dbReference type="EMBL" id="NBC35065.1"/>
    </source>
</evidence>
<evidence type="ECO:0000256" key="1">
    <source>
        <dbReference type="ARBA" id="ARBA00008779"/>
    </source>
</evidence>
<organism evidence="7 8">
    <name type="scientific">Novosphingobium ovatum</name>
    <dbReference type="NCBI Taxonomy" id="1908523"/>
    <lineage>
        <taxon>Bacteria</taxon>
        <taxon>Pseudomonadati</taxon>
        <taxon>Pseudomonadota</taxon>
        <taxon>Alphaproteobacteria</taxon>
        <taxon>Sphingomonadales</taxon>
        <taxon>Sphingomonadaceae</taxon>
        <taxon>Novosphingobium</taxon>
    </lineage>
</organism>
<feature type="domain" description="Sulfatase N-terminal" evidence="6">
    <location>
        <begin position="51"/>
        <end position="348"/>
    </location>
</feature>